<accession>A0A4Q7N1V8</accession>
<dbReference type="AlphaFoldDB" id="A0A4Q7N1V8"/>
<gene>
    <name evidence="1" type="ORF">EV199_0443</name>
</gene>
<comment type="caution">
    <text evidence="1">The sequence shown here is derived from an EMBL/GenBank/DDBJ whole genome shotgun (WGS) entry which is preliminary data.</text>
</comment>
<proteinExistence type="predicted"/>
<keyword evidence="2" id="KW-1185">Reference proteome</keyword>
<protein>
    <submittedName>
        <fullName evidence="1">Uncharacterized protein</fullName>
    </submittedName>
</protein>
<evidence type="ECO:0000313" key="1">
    <source>
        <dbReference type="EMBL" id="RZS74594.1"/>
    </source>
</evidence>
<name>A0A4Q7N1V8_9BACT</name>
<evidence type="ECO:0000313" key="2">
    <source>
        <dbReference type="Proteomes" id="UP000293874"/>
    </source>
</evidence>
<dbReference type="Proteomes" id="UP000293874">
    <property type="component" value="Unassembled WGS sequence"/>
</dbReference>
<dbReference type="EMBL" id="SGXA01000001">
    <property type="protein sequence ID" value="RZS74594.1"/>
    <property type="molecule type" value="Genomic_DNA"/>
</dbReference>
<sequence>MIVNINLYNNNGKRSTSLWMMPCCMYTQVIVPGNV</sequence>
<organism evidence="1 2">
    <name type="scientific">Pseudobacter ginsenosidimutans</name>
    <dbReference type="NCBI Taxonomy" id="661488"/>
    <lineage>
        <taxon>Bacteria</taxon>
        <taxon>Pseudomonadati</taxon>
        <taxon>Bacteroidota</taxon>
        <taxon>Chitinophagia</taxon>
        <taxon>Chitinophagales</taxon>
        <taxon>Chitinophagaceae</taxon>
        <taxon>Pseudobacter</taxon>
    </lineage>
</organism>
<reference evidence="1 2" key="1">
    <citation type="submission" date="2019-02" db="EMBL/GenBank/DDBJ databases">
        <title>Genomic Encyclopedia of Type Strains, Phase IV (KMG-IV): sequencing the most valuable type-strain genomes for metagenomic binning, comparative biology and taxonomic classification.</title>
        <authorList>
            <person name="Goeker M."/>
        </authorList>
    </citation>
    <scope>NUCLEOTIDE SEQUENCE [LARGE SCALE GENOMIC DNA]</scope>
    <source>
        <strain evidence="1 2">DSM 18116</strain>
    </source>
</reference>